<gene>
    <name evidence="2" type="ORF">SAMN05216207_102795</name>
</gene>
<reference evidence="2 3" key="1">
    <citation type="submission" date="2016-10" db="EMBL/GenBank/DDBJ databases">
        <authorList>
            <person name="de Groot N.N."/>
        </authorList>
    </citation>
    <scope>NUCLEOTIDE SEQUENCE [LARGE SCALE GENOMIC DNA]</scope>
    <source>
        <strain evidence="2 3">CGMCC 4.1877</strain>
    </source>
</reference>
<evidence type="ECO:0000259" key="1">
    <source>
        <dbReference type="SMART" id="SM00849"/>
    </source>
</evidence>
<dbReference type="PANTHER" id="PTHR42951">
    <property type="entry name" value="METALLO-BETA-LACTAMASE DOMAIN-CONTAINING"/>
    <property type="match status" value="1"/>
</dbReference>
<dbReference type="RefSeq" id="WP_093349247.1">
    <property type="nucleotide sequence ID" value="NZ_FOUY01000027.1"/>
</dbReference>
<dbReference type="InterPro" id="IPR036866">
    <property type="entry name" value="RibonucZ/Hydroxyglut_hydro"/>
</dbReference>
<dbReference type="OrthoDB" id="420651at2"/>
<dbReference type="Gene3D" id="3.60.15.10">
    <property type="entry name" value="Ribonuclease Z/Hydroxyacylglutathione hydrolase-like"/>
    <property type="match status" value="1"/>
</dbReference>
<dbReference type="PANTHER" id="PTHR42951:SF4">
    <property type="entry name" value="ACYL-COENZYME A THIOESTERASE MBLAC2"/>
    <property type="match status" value="1"/>
</dbReference>
<keyword evidence="3" id="KW-1185">Reference proteome</keyword>
<evidence type="ECO:0000313" key="3">
    <source>
        <dbReference type="Proteomes" id="UP000199614"/>
    </source>
</evidence>
<dbReference type="Pfam" id="PF00753">
    <property type="entry name" value="Lactamase_B"/>
    <property type="match status" value="1"/>
</dbReference>
<accession>A0A1I5DUZ0</accession>
<dbReference type="SMART" id="SM00849">
    <property type="entry name" value="Lactamase_B"/>
    <property type="match status" value="1"/>
</dbReference>
<dbReference type="CDD" id="cd16282">
    <property type="entry name" value="metallo-hydrolase-like_MBL-fold"/>
    <property type="match status" value="1"/>
</dbReference>
<evidence type="ECO:0000313" key="2">
    <source>
        <dbReference type="EMBL" id="SFO03017.1"/>
    </source>
</evidence>
<sequence length="314" mass="33541">MSAHPHDIEVPGRPRTEEVSDGVFAYIQPDGTWWINNTGFAVGPQGVVAIDSCSTERRTRAFTAAIGEVTDAPVRTLVNTHHHGDHTWGNALFGGATIVAHECARSEMIAFGPPRELPFWDHPDWGSLPLDPPFLTFTDRVALHVGDLRADVVHVGTPAHTTNDVLVHIPDRSVLFCGDLVFHGGTPFLLMGSVAGAIDVLEQVVLPLGAETVVPGHGPVFQGAGPVHETLAYLRFVLDLAEEAVDAGVAPLEAARETDLGRFADWPDAERIVGNLHRACAELTGTGRGAPIDVMTALGEMVEYNGGRPLTCLA</sequence>
<dbReference type="SUPFAM" id="SSF56281">
    <property type="entry name" value="Metallo-hydrolase/oxidoreductase"/>
    <property type="match status" value="1"/>
</dbReference>
<dbReference type="Proteomes" id="UP000199614">
    <property type="component" value="Unassembled WGS sequence"/>
</dbReference>
<dbReference type="AlphaFoldDB" id="A0A1I5DUZ0"/>
<proteinExistence type="predicted"/>
<dbReference type="STRING" id="260086.SAMN05216207_102795"/>
<feature type="domain" description="Metallo-beta-lactamase" evidence="1">
    <location>
        <begin position="35"/>
        <end position="217"/>
    </location>
</feature>
<organism evidence="2 3">
    <name type="scientific">Pseudonocardia ammonioxydans</name>
    <dbReference type="NCBI Taxonomy" id="260086"/>
    <lineage>
        <taxon>Bacteria</taxon>
        <taxon>Bacillati</taxon>
        <taxon>Actinomycetota</taxon>
        <taxon>Actinomycetes</taxon>
        <taxon>Pseudonocardiales</taxon>
        <taxon>Pseudonocardiaceae</taxon>
        <taxon>Pseudonocardia</taxon>
    </lineage>
</organism>
<name>A0A1I5DUZ0_PSUAM</name>
<dbReference type="InterPro" id="IPR050855">
    <property type="entry name" value="NDM-1-like"/>
</dbReference>
<protein>
    <submittedName>
        <fullName evidence="2">Cyclase</fullName>
    </submittedName>
</protein>
<dbReference type="InterPro" id="IPR001279">
    <property type="entry name" value="Metallo-B-lactamas"/>
</dbReference>
<dbReference type="EMBL" id="FOUY01000027">
    <property type="protein sequence ID" value="SFO03017.1"/>
    <property type="molecule type" value="Genomic_DNA"/>
</dbReference>